<dbReference type="EMBL" id="JACSQO010000004">
    <property type="protein sequence ID" value="MBD7944398.1"/>
    <property type="molecule type" value="Genomic_DNA"/>
</dbReference>
<comment type="caution">
    <text evidence="1">The sequence shown here is derived from an EMBL/GenBank/DDBJ whole genome shotgun (WGS) entry which is preliminary data.</text>
</comment>
<organism evidence="1 2">
    <name type="scientific">Psychrobacillus faecigallinarum</name>
    <dbReference type="NCBI Taxonomy" id="2762235"/>
    <lineage>
        <taxon>Bacteria</taxon>
        <taxon>Bacillati</taxon>
        <taxon>Bacillota</taxon>
        <taxon>Bacilli</taxon>
        <taxon>Bacillales</taxon>
        <taxon>Bacillaceae</taxon>
        <taxon>Psychrobacillus</taxon>
    </lineage>
</organism>
<reference evidence="1 2" key="1">
    <citation type="submission" date="2020-08" db="EMBL/GenBank/DDBJ databases">
        <title>A Genomic Blueprint of the Chicken Gut Microbiome.</title>
        <authorList>
            <person name="Gilroy R."/>
            <person name="Ravi A."/>
            <person name="Getino M."/>
            <person name="Pursley I."/>
            <person name="Horton D.L."/>
            <person name="Alikhan N.-F."/>
            <person name="Baker D."/>
            <person name="Gharbi K."/>
            <person name="Hall N."/>
            <person name="Watson M."/>
            <person name="Adriaenssens E.M."/>
            <person name="Foster-Nyarko E."/>
            <person name="Jarju S."/>
            <person name="Secka A."/>
            <person name="Antonio M."/>
            <person name="Oren A."/>
            <person name="Chaudhuri R."/>
            <person name="La Ragione R.M."/>
            <person name="Hildebrand F."/>
            <person name="Pallen M.J."/>
        </authorList>
    </citation>
    <scope>NUCLEOTIDE SEQUENCE [LARGE SCALE GENOMIC DNA]</scope>
    <source>
        <strain evidence="1 2">Sa2BUA9</strain>
    </source>
</reference>
<proteinExistence type="predicted"/>
<protein>
    <submittedName>
        <fullName evidence="1">YvrJ family protein</fullName>
    </submittedName>
</protein>
<dbReference type="InterPro" id="IPR024419">
    <property type="entry name" value="YvrJ"/>
</dbReference>
<dbReference type="Pfam" id="PF12841">
    <property type="entry name" value="YvrJ"/>
    <property type="match status" value="1"/>
</dbReference>
<evidence type="ECO:0000313" key="2">
    <source>
        <dbReference type="Proteomes" id="UP000640786"/>
    </source>
</evidence>
<evidence type="ECO:0000313" key="1">
    <source>
        <dbReference type="EMBL" id="MBD7944398.1"/>
    </source>
</evidence>
<name>A0ABR8R9D3_9BACI</name>
<dbReference type="Proteomes" id="UP000640786">
    <property type="component" value="Unassembled WGS sequence"/>
</dbReference>
<dbReference type="RefSeq" id="WP_144536538.1">
    <property type="nucleotide sequence ID" value="NZ_JACSQO010000004.1"/>
</dbReference>
<gene>
    <name evidence="1" type="ORF">H9650_09755</name>
</gene>
<accession>A0ABR8R9D3</accession>
<keyword evidence="2" id="KW-1185">Reference proteome</keyword>
<sequence length="62" mass="6805">MIEAGNIVQMIGNFGFPIVVSIYLLHRFENKLEALENSMHDLSDAVVQGTDKKKGGKLSGRS</sequence>